<dbReference type="AlphaFoldDB" id="A0A5C6FPW3"/>
<proteinExistence type="predicted"/>
<feature type="compositionally biased region" description="Basic residues" evidence="1">
    <location>
        <begin position="1"/>
        <end position="10"/>
    </location>
</feature>
<gene>
    <name evidence="2" type="ORF">V7x_42610</name>
</gene>
<dbReference type="Proteomes" id="UP000316476">
    <property type="component" value="Unassembled WGS sequence"/>
</dbReference>
<evidence type="ECO:0000256" key="1">
    <source>
        <dbReference type="SAM" id="MobiDB-lite"/>
    </source>
</evidence>
<feature type="region of interest" description="Disordered" evidence="1">
    <location>
        <begin position="1"/>
        <end position="24"/>
    </location>
</feature>
<evidence type="ECO:0000313" key="2">
    <source>
        <dbReference type="EMBL" id="TWU62526.1"/>
    </source>
</evidence>
<protein>
    <submittedName>
        <fullName evidence="2">Uncharacterized protein</fullName>
    </submittedName>
</protein>
<accession>A0A5C6FPW3</accession>
<dbReference type="EMBL" id="SJPZ01000002">
    <property type="protein sequence ID" value="TWU62526.1"/>
    <property type="molecule type" value="Genomic_DNA"/>
</dbReference>
<sequence length="208" mass="23492">MRRIRDRKRPIQIPQYSKPGGGEGYDFRNFHTAILPLRHSCRLGRFTETASGGKLTTMDWLTASRIRRDPAPPGFGIVPRGTNVIGANTGLAMGESARNPYRCPRHDSVRRALGLHSWWDDNDSLLISQAPNRCLLMFRHGSTGPSLKQQLRTTCRASQSARVFLVVSDDIELKVTIRIDIGIALACRANRNPCFTSRKRRLRCHQTQ</sequence>
<name>A0A5C6FPW3_9PLAN</name>
<organism evidence="2 3">
    <name type="scientific">Crateriforma conspicua</name>
    <dbReference type="NCBI Taxonomy" id="2527996"/>
    <lineage>
        <taxon>Bacteria</taxon>
        <taxon>Pseudomonadati</taxon>
        <taxon>Planctomycetota</taxon>
        <taxon>Planctomycetia</taxon>
        <taxon>Planctomycetales</taxon>
        <taxon>Planctomycetaceae</taxon>
        <taxon>Crateriforma</taxon>
    </lineage>
</organism>
<evidence type="ECO:0000313" key="3">
    <source>
        <dbReference type="Proteomes" id="UP000316476"/>
    </source>
</evidence>
<reference evidence="2 3" key="1">
    <citation type="submission" date="2019-02" db="EMBL/GenBank/DDBJ databases">
        <title>Deep-cultivation of Planctomycetes and their phenomic and genomic characterization uncovers novel biology.</title>
        <authorList>
            <person name="Wiegand S."/>
            <person name="Jogler M."/>
            <person name="Boedeker C."/>
            <person name="Pinto D."/>
            <person name="Vollmers J."/>
            <person name="Rivas-Marin E."/>
            <person name="Kohn T."/>
            <person name="Peeters S.H."/>
            <person name="Heuer A."/>
            <person name="Rast P."/>
            <person name="Oberbeckmann S."/>
            <person name="Bunk B."/>
            <person name="Jeske O."/>
            <person name="Meyerdierks A."/>
            <person name="Storesund J.E."/>
            <person name="Kallscheuer N."/>
            <person name="Luecker S."/>
            <person name="Lage O.M."/>
            <person name="Pohl T."/>
            <person name="Merkel B.J."/>
            <person name="Hornburger P."/>
            <person name="Mueller R.-W."/>
            <person name="Bruemmer F."/>
            <person name="Labrenz M."/>
            <person name="Spormann A.M."/>
            <person name="Op Den Camp H."/>
            <person name="Overmann J."/>
            <person name="Amann R."/>
            <person name="Jetten M.S.M."/>
            <person name="Mascher T."/>
            <person name="Medema M.H."/>
            <person name="Devos D.P."/>
            <person name="Kaster A.-K."/>
            <person name="Ovreas L."/>
            <person name="Rohde M."/>
            <person name="Galperin M.Y."/>
            <person name="Jogler C."/>
        </authorList>
    </citation>
    <scope>NUCLEOTIDE SEQUENCE [LARGE SCALE GENOMIC DNA]</scope>
    <source>
        <strain evidence="2 3">V7</strain>
    </source>
</reference>
<comment type="caution">
    <text evidence="2">The sequence shown here is derived from an EMBL/GenBank/DDBJ whole genome shotgun (WGS) entry which is preliminary data.</text>
</comment>